<organism evidence="1 2">
    <name type="scientific">Salix dunnii</name>
    <dbReference type="NCBI Taxonomy" id="1413687"/>
    <lineage>
        <taxon>Eukaryota</taxon>
        <taxon>Viridiplantae</taxon>
        <taxon>Streptophyta</taxon>
        <taxon>Embryophyta</taxon>
        <taxon>Tracheophyta</taxon>
        <taxon>Spermatophyta</taxon>
        <taxon>Magnoliopsida</taxon>
        <taxon>eudicotyledons</taxon>
        <taxon>Gunneridae</taxon>
        <taxon>Pentapetalae</taxon>
        <taxon>rosids</taxon>
        <taxon>fabids</taxon>
        <taxon>Malpighiales</taxon>
        <taxon>Salicaceae</taxon>
        <taxon>Saliceae</taxon>
        <taxon>Salix</taxon>
    </lineage>
</organism>
<keyword evidence="2" id="KW-1185">Reference proteome</keyword>
<accession>A0A835JLA9</accession>
<name>A0A835JLA9_9ROSI</name>
<gene>
    <name evidence="1" type="ORF">SADUNF_Sadunf12G0086500</name>
</gene>
<evidence type="ECO:0000313" key="1">
    <source>
        <dbReference type="EMBL" id="KAF9671802.1"/>
    </source>
</evidence>
<evidence type="ECO:0000313" key="2">
    <source>
        <dbReference type="Proteomes" id="UP000657918"/>
    </source>
</evidence>
<sequence>MEDDRGRFTADTFNNGARGIDNSFDDETPFVNTESAILLAELEHVHLIKEPMIIKHSRTRILATILWKKLFQSRMMSWSINPEATFKGQNIVQSFNVDPIINIEPIMAQ</sequence>
<reference evidence="1 2" key="1">
    <citation type="submission" date="2020-10" db="EMBL/GenBank/DDBJ databases">
        <title>Plant Genome Project.</title>
        <authorList>
            <person name="Zhang R.-G."/>
        </authorList>
    </citation>
    <scope>NUCLEOTIDE SEQUENCE [LARGE SCALE GENOMIC DNA]</scope>
    <source>
        <strain evidence="1">FAFU-HL-1</strain>
        <tissue evidence="1">Leaf</tissue>
    </source>
</reference>
<protein>
    <submittedName>
        <fullName evidence="1">Uncharacterized protein</fullName>
    </submittedName>
</protein>
<dbReference type="EMBL" id="JADGMS010000012">
    <property type="protein sequence ID" value="KAF9671802.1"/>
    <property type="molecule type" value="Genomic_DNA"/>
</dbReference>
<dbReference type="AlphaFoldDB" id="A0A835JLA9"/>
<comment type="caution">
    <text evidence="1">The sequence shown here is derived from an EMBL/GenBank/DDBJ whole genome shotgun (WGS) entry which is preliminary data.</text>
</comment>
<proteinExistence type="predicted"/>
<dbReference type="Proteomes" id="UP000657918">
    <property type="component" value="Unassembled WGS sequence"/>
</dbReference>